<evidence type="ECO:0000313" key="7">
    <source>
        <dbReference type="EMBL" id="KAL0947097.1"/>
    </source>
</evidence>
<comment type="caution">
    <text evidence="7">The sequence shown here is derived from an EMBL/GenBank/DDBJ whole genome shotgun (WGS) entry which is preliminary data.</text>
</comment>
<keyword evidence="4 6" id="KW-0472">Membrane</keyword>
<feature type="region of interest" description="Disordered" evidence="5">
    <location>
        <begin position="81"/>
        <end position="100"/>
    </location>
</feature>
<evidence type="ECO:0000256" key="4">
    <source>
        <dbReference type="ARBA" id="ARBA00023136"/>
    </source>
</evidence>
<protein>
    <recommendedName>
        <fullName evidence="9">Solute carrier family 35 member F6</fullName>
    </recommendedName>
</protein>
<feature type="transmembrane region" description="Helical" evidence="6">
    <location>
        <begin position="262"/>
        <end position="282"/>
    </location>
</feature>
<evidence type="ECO:0000313" key="8">
    <source>
        <dbReference type="Proteomes" id="UP001556367"/>
    </source>
</evidence>
<keyword evidence="3 6" id="KW-1133">Transmembrane helix</keyword>
<dbReference type="InterPro" id="IPR037185">
    <property type="entry name" value="EmrE-like"/>
</dbReference>
<evidence type="ECO:0000256" key="1">
    <source>
        <dbReference type="ARBA" id="ARBA00004141"/>
    </source>
</evidence>
<keyword evidence="8" id="KW-1185">Reference proteome</keyword>
<reference evidence="8" key="1">
    <citation type="submission" date="2024-06" db="EMBL/GenBank/DDBJ databases">
        <title>Multi-omics analyses provide insights into the biosynthesis of the anticancer antibiotic pleurotin in Hohenbuehelia grisea.</title>
        <authorList>
            <person name="Weaver J.A."/>
            <person name="Alberti F."/>
        </authorList>
    </citation>
    <scope>NUCLEOTIDE SEQUENCE [LARGE SCALE GENOMIC DNA]</scope>
    <source>
        <strain evidence="8">T-177</strain>
    </source>
</reference>
<name>A0ABR3IUX4_9AGAR</name>
<dbReference type="Proteomes" id="UP001556367">
    <property type="component" value="Unassembled WGS sequence"/>
</dbReference>
<dbReference type="InterPro" id="IPR007271">
    <property type="entry name" value="Nuc_sug_transpt"/>
</dbReference>
<dbReference type="EMBL" id="JASNQZ010000015">
    <property type="protein sequence ID" value="KAL0947097.1"/>
    <property type="molecule type" value="Genomic_DNA"/>
</dbReference>
<dbReference type="SUPFAM" id="SSF103481">
    <property type="entry name" value="Multidrug resistance efflux transporter EmrE"/>
    <property type="match status" value="1"/>
</dbReference>
<feature type="transmembrane region" description="Helical" evidence="6">
    <location>
        <begin position="355"/>
        <end position="377"/>
    </location>
</feature>
<dbReference type="Pfam" id="PF04142">
    <property type="entry name" value="Nuc_sug_transp"/>
    <property type="match status" value="1"/>
</dbReference>
<accession>A0ABR3IUX4</accession>
<proteinExistence type="predicted"/>
<sequence>MPSSLYIPILLAGMILTGSSNSLWSKWQDMQCVENCSDPNPAERVLYEQPVWQTLQMFLGEMLCFLPVIYTWLRTRRQEPPVHLPSDSEQDPHTINKAQGSSQSLTGWKVLLLWIPAACDLTGTTMMNIGLLYTPVSIYQMTRGALVLFVGILSVIFLHRRLWLYQWVSLLTVMLGVSLVGLSGSLVKDSVQDAVVHALRRSFRRADAPLPEPIEAEGTTVLVGVFFILFAQIFTATQFVVEEKIMGRYSVAPLVAVGYEGLFGAITILLAFPILSIPSVAASSPFFDLPRGWHQMIDTPTVLYSGIAIAFSIAFFNFFGLSVTRHVSATARSLTDTCRTLAIWIISLGLGWERFLWPISLLQVLGFSLLVYGTFLFNNLVNPPSCIPGLRPPSADELRTDAEEEEGLLSSTLDETAALPADLGQSGFDVVPEGQHALAQGKVTNDLAPAACCQQFANFPTQPPVHLGTFKQSSHSSIKLLTPPLKPQALKLERLSVKGAVAFTVTTVTEGHRLYSIPQSYVSTARQADLVVPWILSNPVYCLYTPPRSQHVLLSTAIWFRHRSKTGVTFSLIPVMQERTSKNRIRKQESMPLRCERM</sequence>
<dbReference type="PANTHER" id="PTHR13146">
    <property type="match status" value="1"/>
</dbReference>
<evidence type="ECO:0008006" key="9">
    <source>
        <dbReference type="Google" id="ProtNLM"/>
    </source>
</evidence>
<gene>
    <name evidence="7" type="ORF">HGRIS_013237</name>
</gene>
<evidence type="ECO:0000256" key="3">
    <source>
        <dbReference type="ARBA" id="ARBA00022989"/>
    </source>
</evidence>
<organism evidence="7 8">
    <name type="scientific">Hohenbuehelia grisea</name>
    <dbReference type="NCBI Taxonomy" id="104357"/>
    <lineage>
        <taxon>Eukaryota</taxon>
        <taxon>Fungi</taxon>
        <taxon>Dikarya</taxon>
        <taxon>Basidiomycota</taxon>
        <taxon>Agaricomycotina</taxon>
        <taxon>Agaricomycetes</taxon>
        <taxon>Agaricomycetidae</taxon>
        <taxon>Agaricales</taxon>
        <taxon>Pleurotineae</taxon>
        <taxon>Pleurotaceae</taxon>
        <taxon>Hohenbuehelia</taxon>
    </lineage>
</organism>
<feature type="transmembrane region" description="Helical" evidence="6">
    <location>
        <begin position="221"/>
        <end position="241"/>
    </location>
</feature>
<feature type="transmembrane region" description="Helical" evidence="6">
    <location>
        <begin position="5"/>
        <end position="24"/>
    </location>
</feature>
<evidence type="ECO:0000256" key="2">
    <source>
        <dbReference type="ARBA" id="ARBA00022692"/>
    </source>
</evidence>
<evidence type="ECO:0000256" key="5">
    <source>
        <dbReference type="SAM" id="MobiDB-lite"/>
    </source>
</evidence>
<feature type="transmembrane region" description="Helical" evidence="6">
    <location>
        <begin position="111"/>
        <end position="132"/>
    </location>
</feature>
<keyword evidence="2 6" id="KW-0812">Transmembrane</keyword>
<feature type="transmembrane region" description="Helical" evidence="6">
    <location>
        <begin position="165"/>
        <end position="187"/>
    </location>
</feature>
<dbReference type="PANTHER" id="PTHR13146:SF0">
    <property type="entry name" value="SOLUTE CARRIER FAMILY 35 MEMBER F6"/>
    <property type="match status" value="1"/>
</dbReference>
<feature type="transmembrane region" description="Helical" evidence="6">
    <location>
        <begin position="138"/>
        <end position="158"/>
    </location>
</feature>
<feature type="transmembrane region" description="Helical" evidence="6">
    <location>
        <begin position="302"/>
        <end position="323"/>
    </location>
</feature>
<comment type="subcellular location">
    <subcellularLocation>
        <location evidence="1">Membrane</location>
        <topology evidence="1">Multi-pass membrane protein</topology>
    </subcellularLocation>
</comment>
<evidence type="ECO:0000256" key="6">
    <source>
        <dbReference type="SAM" id="Phobius"/>
    </source>
</evidence>